<protein>
    <submittedName>
        <fullName evidence="2">Uncharacterized protein</fullName>
    </submittedName>
</protein>
<dbReference type="AlphaFoldDB" id="A0A0E9SR42"/>
<accession>A0A0E9SR42</accession>
<reference evidence="2" key="1">
    <citation type="submission" date="2014-11" db="EMBL/GenBank/DDBJ databases">
        <authorList>
            <person name="Amaro Gonzalez C."/>
        </authorList>
    </citation>
    <scope>NUCLEOTIDE SEQUENCE</scope>
</reference>
<name>A0A0E9SR42_ANGAN</name>
<evidence type="ECO:0000313" key="2">
    <source>
        <dbReference type="EMBL" id="JAH43809.1"/>
    </source>
</evidence>
<dbReference type="EMBL" id="GBXM01064768">
    <property type="protein sequence ID" value="JAH43809.1"/>
    <property type="molecule type" value="Transcribed_RNA"/>
</dbReference>
<evidence type="ECO:0000256" key="1">
    <source>
        <dbReference type="SAM" id="MobiDB-lite"/>
    </source>
</evidence>
<feature type="region of interest" description="Disordered" evidence="1">
    <location>
        <begin position="1"/>
        <end position="79"/>
    </location>
</feature>
<feature type="compositionally biased region" description="Low complexity" evidence="1">
    <location>
        <begin position="45"/>
        <end position="54"/>
    </location>
</feature>
<proteinExistence type="predicted"/>
<sequence length="79" mass="8391">MCHRKATIPLLGQAPVPPASEFGTRLSERMKNSNNSGLFPGPAISMNSKSSNSSPGPVLSMNSNSRDTFPGPVLSIYEQ</sequence>
<organism evidence="2">
    <name type="scientific">Anguilla anguilla</name>
    <name type="common">European freshwater eel</name>
    <name type="synonym">Muraena anguilla</name>
    <dbReference type="NCBI Taxonomy" id="7936"/>
    <lineage>
        <taxon>Eukaryota</taxon>
        <taxon>Metazoa</taxon>
        <taxon>Chordata</taxon>
        <taxon>Craniata</taxon>
        <taxon>Vertebrata</taxon>
        <taxon>Euteleostomi</taxon>
        <taxon>Actinopterygii</taxon>
        <taxon>Neopterygii</taxon>
        <taxon>Teleostei</taxon>
        <taxon>Anguilliformes</taxon>
        <taxon>Anguillidae</taxon>
        <taxon>Anguilla</taxon>
    </lineage>
</organism>
<reference evidence="2" key="2">
    <citation type="journal article" date="2015" name="Fish Shellfish Immunol.">
        <title>Early steps in the European eel (Anguilla anguilla)-Vibrio vulnificus interaction in the gills: Role of the RtxA13 toxin.</title>
        <authorList>
            <person name="Callol A."/>
            <person name="Pajuelo D."/>
            <person name="Ebbesson L."/>
            <person name="Teles M."/>
            <person name="MacKenzie S."/>
            <person name="Amaro C."/>
        </authorList>
    </citation>
    <scope>NUCLEOTIDE SEQUENCE</scope>
</reference>